<evidence type="ECO:0000313" key="1">
    <source>
        <dbReference type="EMBL" id="KOS47232.1"/>
    </source>
</evidence>
<reference evidence="1 2" key="1">
    <citation type="submission" date="2015-08" db="EMBL/GenBank/DDBJ databases">
        <title>Genome sequencing of Penicillium nordicum.</title>
        <authorList>
            <person name="Nguyen H.D."/>
            <person name="Seifert K.A."/>
        </authorList>
    </citation>
    <scope>NUCLEOTIDE SEQUENCE [LARGE SCALE GENOMIC DNA]</scope>
    <source>
        <strain evidence="1 2">DAOMC 185683</strain>
    </source>
</reference>
<dbReference type="AlphaFoldDB" id="A0A0M9WJH6"/>
<gene>
    <name evidence="1" type="ORF">ACN38_g1814</name>
</gene>
<keyword evidence="2" id="KW-1185">Reference proteome</keyword>
<dbReference type="Proteomes" id="UP000037696">
    <property type="component" value="Unassembled WGS sequence"/>
</dbReference>
<organism evidence="1 2">
    <name type="scientific">Penicillium nordicum</name>
    <dbReference type="NCBI Taxonomy" id="229535"/>
    <lineage>
        <taxon>Eukaryota</taxon>
        <taxon>Fungi</taxon>
        <taxon>Dikarya</taxon>
        <taxon>Ascomycota</taxon>
        <taxon>Pezizomycotina</taxon>
        <taxon>Eurotiomycetes</taxon>
        <taxon>Eurotiomycetidae</taxon>
        <taxon>Eurotiales</taxon>
        <taxon>Aspergillaceae</taxon>
        <taxon>Penicillium</taxon>
    </lineage>
</organism>
<evidence type="ECO:0000313" key="2">
    <source>
        <dbReference type="Proteomes" id="UP000037696"/>
    </source>
</evidence>
<sequence>MTDENTYELADQGLGLKSYLHNCEGKFKDKGPMSWRGYLQLLLISHFTPSSSLHTSFSSRCHAPSEVC</sequence>
<accession>A0A0M9WJH6</accession>
<proteinExistence type="predicted"/>
<dbReference type="EMBL" id="LHQQ01000019">
    <property type="protein sequence ID" value="KOS47232.1"/>
    <property type="molecule type" value="Genomic_DNA"/>
</dbReference>
<name>A0A0M9WJH6_9EURO</name>
<comment type="caution">
    <text evidence="1">The sequence shown here is derived from an EMBL/GenBank/DDBJ whole genome shotgun (WGS) entry which is preliminary data.</text>
</comment>
<protein>
    <submittedName>
        <fullName evidence="1">Uncharacterized protein</fullName>
    </submittedName>
</protein>